<gene>
    <name evidence="1" type="ORF">SAMN05444170_6916</name>
</gene>
<dbReference type="AlphaFoldDB" id="A0A1M7UVG9"/>
<dbReference type="Proteomes" id="UP000184096">
    <property type="component" value="Chromosome I"/>
</dbReference>
<evidence type="ECO:0000313" key="1">
    <source>
        <dbReference type="EMBL" id="SHN86917.1"/>
    </source>
</evidence>
<keyword evidence="2" id="KW-1185">Reference proteome</keyword>
<organism evidence="1 2">
    <name type="scientific">Bradyrhizobium erythrophlei</name>
    <dbReference type="NCBI Taxonomy" id="1437360"/>
    <lineage>
        <taxon>Bacteria</taxon>
        <taxon>Pseudomonadati</taxon>
        <taxon>Pseudomonadota</taxon>
        <taxon>Alphaproteobacteria</taxon>
        <taxon>Hyphomicrobiales</taxon>
        <taxon>Nitrobacteraceae</taxon>
        <taxon>Bradyrhizobium</taxon>
    </lineage>
</organism>
<dbReference type="EMBL" id="LT670849">
    <property type="protein sequence ID" value="SHN86917.1"/>
    <property type="molecule type" value="Genomic_DNA"/>
</dbReference>
<protein>
    <submittedName>
        <fullName evidence="1">Uncharacterized protein</fullName>
    </submittedName>
</protein>
<evidence type="ECO:0000313" key="2">
    <source>
        <dbReference type="Proteomes" id="UP000184096"/>
    </source>
</evidence>
<dbReference type="OrthoDB" id="9922209at2"/>
<name>A0A1M7UVG9_9BRAD</name>
<accession>A0A1M7UVG9</accession>
<reference evidence="2" key="1">
    <citation type="submission" date="2016-11" db="EMBL/GenBank/DDBJ databases">
        <authorList>
            <person name="Varghese N."/>
            <person name="Submissions S."/>
        </authorList>
    </citation>
    <scope>NUCLEOTIDE SEQUENCE [LARGE SCALE GENOMIC DNA]</scope>
    <source>
        <strain evidence="2">GAS401</strain>
    </source>
</reference>
<sequence length="63" mass="6521">MSQTTIPMKMGTGLGVPTVVQLPDSTTLTPDVTGLINVPASFLISMLAAGWQIQIAANSTHVP</sequence>
<dbReference type="RefSeq" id="WP_156898848.1">
    <property type="nucleotide sequence ID" value="NZ_LT670849.1"/>
</dbReference>
<proteinExistence type="predicted"/>